<organism evidence="9 10">
    <name type="scientific">Ramlibacter cellulosilyticus</name>
    <dbReference type="NCBI Taxonomy" id="2764187"/>
    <lineage>
        <taxon>Bacteria</taxon>
        <taxon>Pseudomonadati</taxon>
        <taxon>Pseudomonadota</taxon>
        <taxon>Betaproteobacteria</taxon>
        <taxon>Burkholderiales</taxon>
        <taxon>Comamonadaceae</taxon>
        <taxon>Ramlibacter</taxon>
    </lineage>
</organism>
<feature type="transmembrane region" description="Helical" evidence="7">
    <location>
        <begin position="55"/>
        <end position="73"/>
    </location>
</feature>
<feature type="transmembrane region" description="Helical" evidence="7">
    <location>
        <begin position="98"/>
        <end position="115"/>
    </location>
</feature>
<dbReference type="PRINTS" id="PR00344">
    <property type="entry name" value="BCTRLSENSOR"/>
</dbReference>
<name>A0A923MMH3_9BURK</name>
<sequence length="471" mass="53260">MKSETLPAPTFSEAHWVEGELVRGLMRTQRQAQWLSLVLMAVIVGVLWADVSPAWLAAWVLLGLGVAAWRWWILRRYQREVVHQGTDEHLAFFRRYRLFWPASALAWGITTLLYFDRSSLADQFICWLTMAGLAMIAANSLSSQLATMRGYIDTMAVTALAVMAWRMGVELRLQGPSYHWWLVVLLLVFWQVLRHAGQQLHETHRRNFELQFRNSQLIESLTRQTQAALDAVEIKNRFLASAAHDIRQPVHALGLYADWLGTEPELVHELAPKIVESTKAVNQLFDSLFDLARLDSGKVRLNIEPVDVAKLLRDLEVQYRPLCEAKGLQFRMRVRPGTAQSDPILLQRIVGNLISNAVKYTQRGGVLVASRVTAQGLRVDVWDTGVGIAPVHQREIFREFYKVPTHAGTEDGFGLGLYIVGRLTHILGHPLTLQSRPGRGSVFRLLLLPTDARAAAERTMSSLAQMTPPRE</sequence>
<feature type="transmembrane region" description="Helical" evidence="7">
    <location>
        <begin position="121"/>
        <end position="138"/>
    </location>
</feature>
<dbReference type="CDD" id="cd00082">
    <property type="entry name" value="HisKA"/>
    <property type="match status" value="1"/>
</dbReference>
<reference evidence="9" key="1">
    <citation type="submission" date="2020-08" db="EMBL/GenBank/DDBJ databases">
        <title>Ramlibacter sp. USB13 16S ribosomal RNA gene genome sequencing and assembly.</title>
        <authorList>
            <person name="Kang M."/>
        </authorList>
    </citation>
    <scope>NUCLEOTIDE SEQUENCE</scope>
    <source>
        <strain evidence="9">USB13</strain>
    </source>
</reference>
<evidence type="ECO:0000256" key="6">
    <source>
        <dbReference type="ARBA" id="ARBA00023012"/>
    </source>
</evidence>
<comment type="caution">
    <text evidence="9">The sequence shown here is derived from an EMBL/GenBank/DDBJ whole genome shotgun (WGS) entry which is preliminary data.</text>
</comment>
<evidence type="ECO:0000313" key="10">
    <source>
        <dbReference type="Proteomes" id="UP000608513"/>
    </source>
</evidence>
<dbReference type="InterPro" id="IPR050736">
    <property type="entry name" value="Sensor_HK_Regulatory"/>
</dbReference>
<dbReference type="InterPro" id="IPR005467">
    <property type="entry name" value="His_kinase_dom"/>
</dbReference>
<evidence type="ECO:0000313" key="9">
    <source>
        <dbReference type="EMBL" id="MBC5781838.1"/>
    </source>
</evidence>
<dbReference type="InterPro" id="IPR036890">
    <property type="entry name" value="HATPase_C_sf"/>
</dbReference>
<dbReference type="GO" id="GO:0000155">
    <property type="term" value="F:phosphorelay sensor kinase activity"/>
    <property type="evidence" value="ECO:0007669"/>
    <property type="project" value="InterPro"/>
</dbReference>
<keyword evidence="7" id="KW-0812">Transmembrane</keyword>
<keyword evidence="3" id="KW-0597">Phosphoprotein</keyword>
<keyword evidence="4" id="KW-0808">Transferase</keyword>
<accession>A0A923MMH3</accession>
<evidence type="ECO:0000256" key="1">
    <source>
        <dbReference type="ARBA" id="ARBA00000085"/>
    </source>
</evidence>
<evidence type="ECO:0000256" key="5">
    <source>
        <dbReference type="ARBA" id="ARBA00022777"/>
    </source>
</evidence>
<dbReference type="PROSITE" id="PS50109">
    <property type="entry name" value="HIS_KIN"/>
    <property type="match status" value="1"/>
</dbReference>
<keyword evidence="7" id="KW-0472">Membrane</keyword>
<keyword evidence="10" id="KW-1185">Reference proteome</keyword>
<dbReference type="InterPro" id="IPR003661">
    <property type="entry name" value="HisK_dim/P_dom"/>
</dbReference>
<feature type="transmembrane region" description="Helical" evidence="7">
    <location>
        <begin position="32"/>
        <end position="49"/>
    </location>
</feature>
<evidence type="ECO:0000256" key="7">
    <source>
        <dbReference type="SAM" id="Phobius"/>
    </source>
</evidence>
<protein>
    <recommendedName>
        <fullName evidence="2">histidine kinase</fullName>
        <ecNumber evidence="2">2.7.13.3</ecNumber>
    </recommendedName>
</protein>
<keyword evidence="5 9" id="KW-0418">Kinase</keyword>
<dbReference type="InterPro" id="IPR003594">
    <property type="entry name" value="HATPase_dom"/>
</dbReference>
<dbReference type="Pfam" id="PF00512">
    <property type="entry name" value="HisKA"/>
    <property type="match status" value="1"/>
</dbReference>
<evidence type="ECO:0000256" key="4">
    <source>
        <dbReference type="ARBA" id="ARBA00022679"/>
    </source>
</evidence>
<dbReference type="RefSeq" id="WP_187074577.1">
    <property type="nucleotide sequence ID" value="NZ_JACORT010000001.1"/>
</dbReference>
<dbReference type="PANTHER" id="PTHR43711">
    <property type="entry name" value="TWO-COMPONENT HISTIDINE KINASE"/>
    <property type="match status" value="1"/>
</dbReference>
<feature type="transmembrane region" description="Helical" evidence="7">
    <location>
        <begin position="178"/>
        <end position="196"/>
    </location>
</feature>
<keyword evidence="7" id="KW-1133">Transmembrane helix</keyword>
<dbReference type="EC" id="2.7.13.3" evidence="2"/>
<dbReference type="SUPFAM" id="SSF47384">
    <property type="entry name" value="Homodimeric domain of signal transducing histidine kinase"/>
    <property type="match status" value="1"/>
</dbReference>
<dbReference type="SMART" id="SM00388">
    <property type="entry name" value="HisKA"/>
    <property type="match status" value="1"/>
</dbReference>
<dbReference type="PANTHER" id="PTHR43711:SF1">
    <property type="entry name" value="HISTIDINE KINASE 1"/>
    <property type="match status" value="1"/>
</dbReference>
<comment type="catalytic activity">
    <reaction evidence="1">
        <text>ATP + protein L-histidine = ADP + protein N-phospho-L-histidine.</text>
        <dbReference type="EC" id="2.7.13.3"/>
    </reaction>
</comment>
<evidence type="ECO:0000256" key="3">
    <source>
        <dbReference type="ARBA" id="ARBA00022553"/>
    </source>
</evidence>
<dbReference type="Gene3D" id="1.10.287.130">
    <property type="match status" value="1"/>
</dbReference>
<dbReference type="Pfam" id="PF02518">
    <property type="entry name" value="HATPase_c"/>
    <property type="match status" value="1"/>
</dbReference>
<dbReference type="SMART" id="SM00387">
    <property type="entry name" value="HATPase_c"/>
    <property type="match status" value="1"/>
</dbReference>
<feature type="domain" description="Histidine kinase" evidence="8">
    <location>
        <begin position="241"/>
        <end position="451"/>
    </location>
</feature>
<dbReference type="SUPFAM" id="SSF55874">
    <property type="entry name" value="ATPase domain of HSP90 chaperone/DNA topoisomerase II/histidine kinase"/>
    <property type="match status" value="1"/>
</dbReference>
<dbReference type="Gene3D" id="3.30.565.10">
    <property type="entry name" value="Histidine kinase-like ATPase, C-terminal domain"/>
    <property type="match status" value="1"/>
</dbReference>
<dbReference type="AlphaFoldDB" id="A0A923MMH3"/>
<dbReference type="EMBL" id="JACORT010000001">
    <property type="protein sequence ID" value="MBC5781838.1"/>
    <property type="molecule type" value="Genomic_DNA"/>
</dbReference>
<dbReference type="InterPro" id="IPR004358">
    <property type="entry name" value="Sig_transdc_His_kin-like_C"/>
</dbReference>
<dbReference type="Proteomes" id="UP000608513">
    <property type="component" value="Unassembled WGS sequence"/>
</dbReference>
<proteinExistence type="predicted"/>
<evidence type="ECO:0000256" key="2">
    <source>
        <dbReference type="ARBA" id="ARBA00012438"/>
    </source>
</evidence>
<dbReference type="InterPro" id="IPR036097">
    <property type="entry name" value="HisK_dim/P_sf"/>
</dbReference>
<keyword evidence="6" id="KW-0902">Two-component regulatory system</keyword>
<evidence type="ECO:0000259" key="8">
    <source>
        <dbReference type="PROSITE" id="PS50109"/>
    </source>
</evidence>
<gene>
    <name evidence="9" type="ORF">H8N03_02715</name>
</gene>